<dbReference type="InterPro" id="IPR036779">
    <property type="entry name" value="LysM_dom_sf"/>
</dbReference>
<dbReference type="RefSeq" id="WP_271139448.1">
    <property type="nucleotide sequence ID" value="NZ_JAPYYP010000002.1"/>
</dbReference>
<keyword evidence="1" id="KW-0812">Transmembrane</keyword>
<organism evidence="3 4">
    <name type="scientific">Brevibacillus thermoruber</name>
    <dbReference type="NCBI Taxonomy" id="33942"/>
    <lineage>
        <taxon>Bacteria</taxon>
        <taxon>Bacillati</taxon>
        <taxon>Bacillota</taxon>
        <taxon>Bacilli</taxon>
        <taxon>Bacillales</taxon>
        <taxon>Paenibacillaceae</taxon>
        <taxon>Brevibacillus</taxon>
    </lineage>
</organism>
<dbReference type="Gene3D" id="3.10.350.10">
    <property type="entry name" value="LysM domain"/>
    <property type="match status" value="1"/>
</dbReference>
<evidence type="ECO:0000259" key="2">
    <source>
        <dbReference type="PROSITE" id="PS51782"/>
    </source>
</evidence>
<dbReference type="EMBL" id="JAPYYP010000002">
    <property type="protein sequence ID" value="MDA5107261.1"/>
    <property type="molecule type" value="Genomic_DNA"/>
</dbReference>
<feature type="transmembrane region" description="Helical" evidence="1">
    <location>
        <begin position="21"/>
        <end position="41"/>
    </location>
</feature>
<evidence type="ECO:0000256" key="1">
    <source>
        <dbReference type="SAM" id="Phobius"/>
    </source>
</evidence>
<keyword evidence="4" id="KW-1185">Reference proteome</keyword>
<dbReference type="SMART" id="SM00257">
    <property type="entry name" value="LysM"/>
    <property type="match status" value="1"/>
</dbReference>
<dbReference type="SUPFAM" id="SSF54106">
    <property type="entry name" value="LysM domain"/>
    <property type="match status" value="1"/>
</dbReference>
<name>A0A9X3TMM0_9BACL</name>
<gene>
    <name evidence="3" type="ORF">O3V59_02730</name>
</gene>
<keyword evidence="1" id="KW-1133">Transmembrane helix</keyword>
<keyword evidence="1" id="KW-0472">Membrane</keyword>
<dbReference type="CDD" id="cd00118">
    <property type="entry name" value="LysM"/>
    <property type="match status" value="1"/>
</dbReference>
<sequence length="112" mass="12692">MHAISAHNRFAKKPERRSRIGVTRGQALVFFVVFSLFFYFLTELVFASESASVVPVKEVTVQPGDSLWKIAVQYQNEAGMEVRELVYAIKKMNRLDNSNIYPGQRLAVPVGE</sequence>
<protein>
    <submittedName>
        <fullName evidence="3">LysM peptidoglycan-binding domain-containing protein</fullName>
    </submittedName>
</protein>
<accession>A0A9X3TMM0</accession>
<proteinExistence type="predicted"/>
<evidence type="ECO:0000313" key="3">
    <source>
        <dbReference type="EMBL" id="MDA5107261.1"/>
    </source>
</evidence>
<evidence type="ECO:0000313" key="4">
    <source>
        <dbReference type="Proteomes" id="UP001151071"/>
    </source>
</evidence>
<dbReference type="PROSITE" id="PS51782">
    <property type="entry name" value="LYSM"/>
    <property type="match status" value="1"/>
</dbReference>
<dbReference type="AlphaFoldDB" id="A0A9X3TMM0"/>
<dbReference type="InterPro" id="IPR018392">
    <property type="entry name" value="LysM"/>
</dbReference>
<feature type="domain" description="LysM" evidence="2">
    <location>
        <begin position="57"/>
        <end position="108"/>
    </location>
</feature>
<dbReference type="Proteomes" id="UP001151071">
    <property type="component" value="Unassembled WGS sequence"/>
</dbReference>
<reference evidence="3" key="1">
    <citation type="submission" date="2022-12" db="EMBL/GenBank/DDBJ databases">
        <title>Draft genome sequence of the thermophilic strain Brevibacillus thermoruber HT42, isolated from Los Humeros, Puebla, Mexico, with biotechnological potential.</title>
        <authorList>
            <person name="Lara Sanchez J."/>
            <person name="Solis Palacios R."/>
            <person name="Bustos Baena A.S."/>
            <person name="Ruz Baez A.E."/>
            <person name="Espinosa Luna G."/>
            <person name="Oliart Ros R.M."/>
        </authorList>
    </citation>
    <scope>NUCLEOTIDE SEQUENCE</scope>
    <source>
        <strain evidence="3">HT42</strain>
    </source>
</reference>
<comment type="caution">
    <text evidence="3">The sequence shown here is derived from an EMBL/GenBank/DDBJ whole genome shotgun (WGS) entry which is preliminary data.</text>
</comment>
<dbReference type="Pfam" id="PF01476">
    <property type="entry name" value="LysM"/>
    <property type="match status" value="1"/>
</dbReference>